<gene>
    <name evidence="4" type="ORF">MCOR_48056</name>
</gene>
<dbReference type="Proteomes" id="UP000507470">
    <property type="component" value="Unassembled WGS sequence"/>
</dbReference>
<dbReference type="PANTHER" id="PTHR14187:SF5">
    <property type="entry name" value="HEAT SHOCK 70 KDA PROTEIN 12A"/>
    <property type="match status" value="1"/>
</dbReference>
<evidence type="ECO:0000313" key="5">
    <source>
        <dbReference type="Proteomes" id="UP000507470"/>
    </source>
</evidence>
<dbReference type="Gene3D" id="3.90.640.10">
    <property type="entry name" value="Actin, Chain A, domain 4"/>
    <property type="match status" value="1"/>
</dbReference>
<dbReference type="InterPro" id="IPR013126">
    <property type="entry name" value="Hsp_70_fam"/>
</dbReference>
<dbReference type="PANTHER" id="PTHR14187">
    <property type="entry name" value="ALPHA KINASE/ELONGATION FACTOR 2 KINASE"/>
    <property type="match status" value="1"/>
</dbReference>
<dbReference type="GO" id="GO:0140662">
    <property type="term" value="F:ATP-dependent protein folding chaperone"/>
    <property type="evidence" value="ECO:0007669"/>
    <property type="project" value="InterPro"/>
</dbReference>
<keyword evidence="2" id="KW-0547">Nucleotide-binding</keyword>
<evidence type="ECO:0000256" key="1">
    <source>
        <dbReference type="ARBA" id="ARBA00007381"/>
    </source>
</evidence>
<dbReference type="OrthoDB" id="6150714at2759"/>
<sequence length="365" mass="41280">MPGSGQKYMVIDLGGGTADITVHQKMIDNSLKEICRATGSDCGGTSVDSAFFQIMAKIFGTPLMNLIKQEDSSAYLDLFREFETVKRTITPEKSGKVNITVPYAALDLLCKKHLREDFPSTVLASPLASNISLKADKMRFEVNLIKTLFESTIQEIIKLVGEILERQTARDVATFLLVGGFSECVLVQDAIQKKFKDKNIVIPDETGIAILKGAVLFGHKPDYITSRIMGLTYGFRNCVDFIKEKHGEKRLVLYNDIEKCDSEFKTILEKDTEVPIDTIIKESFQTFYPFQKAMFIEIFCTRVENPEFVDEDGMRSLGKMTIYIPEPSKETRYVDFEYHFGNTELKLKAIDRQSKVECETSVNLL</sequence>
<evidence type="ECO:0000256" key="3">
    <source>
        <dbReference type="ARBA" id="ARBA00022840"/>
    </source>
</evidence>
<evidence type="ECO:0008006" key="6">
    <source>
        <dbReference type="Google" id="ProtNLM"/>
    </source>
</evidence>
<dbReference type="InterPro" id="IPR043129">
    <property type="entry name" value="ATPase_NBD"/>
</dbReference>
<proteinExistence type="inferred from homology"/>
<accession>A0A6J8E5J3</accession>
<organism evidence="4 5">
    <name type="scientific">Mytilus coruscus</name>
    <name type="common">Sea mussel</name>
    <dbReference type="NCBI Taxonomy" id="42192"/>
    <lineage>
        <taxon>Eukaryota</taxon>
        <taxon>Metazoa</taxon>
        <taxon>Spiralia</taxon>
        <taxon>Lophotrochozoa</taxon>
        <taxon>Mollusca</taxon>
        <taxon>Bivalvia</taxon>
        <taxon>Autobranchia</taxon>
        <taxon>Pteriomorphia</taxon>
        <taxon>Mytilida</taxon>
        <taxon>Mytiloidea</taxon>
        <taxon>Mytilidae</taxon>
        <taxon>Mytilinae</taxon>
        <taxon>Mytilus</taxon>
    </lineage>
</organism>
<dbReference type="Gene3D" id="3.30.420.40">
    <property type="match status" value="1"/>
</dbReference>
<dbReference type="GO" id="GO:0005524">
    <property type="term" value="F:ATP binding"/>
    <property type="evidence" value="ECO:0007669"/>
    <property type="project" value="UniProtKB-KW"/>
</dbReference>
<name>A0A6J8E5J3_MYTCO</name>
<evidence type="ECO:0000256" key="2">
    <source>
        <dbReference type="ARBA" id="ARBA00022741"/>
    </source>
</evidence>
<keyword evidence="3" id="KW-0067">ATP-binding</keyword>
<comment type="similarity">
    <text evidence="1">Belongs to the heat shock protein 70 family.</text>
</comment>
<dbReference type="Pfam" id="PF00012">
    <property type="entry name" value="HSP70"/>
    <property type="match status" value="1"/>
</dbReference>
<dbReference type="AlphaFoldDB" id="A0A6J8E5J3"/>
<dbReference type="EMBL" id="CACVKT020008420">
    <property type="protein sequence ID" value="CAC5415356.1"/>
    <property type="molecule type" value="Genomic_DNA"/>
</dbReference>
<dbReference type="SUPFAM" id="SSF53067">
    <property type="entry name" value="Actin-like ATPase domain"/>
    <property type="match status" value="1"/>
</dbReference>
<keyword evidence="5" id="KW-1185">Reference proteome</keyword>
<reference evidence="4 5" key="1">
    <citation type="submission" date="2020-06" db="EMBL/GenBank/DDBJ databases">
        <authorList>
            <person name="Li R."/>
            <person name="Bekaert M."/>
        </authorList>
    </citation>
    <scope>NUCLEOTIDE SEQUENCE [LARGE SCALE GENOMIC DNA]</scope>
    <source>
        <strain evidence="5">wild</strain>
    </source>
</reference>
<protein>
    <recommendedName>
        <fullName evidence="6">HSPA12A</fullName>
    </recommendedName>
</protein>
<evidence type="ECO:0000313" key="4">
    <source>
        <dbReference type="EMBL" id="CAC5415356.1"/>
    </source>
</evidence>